<dbReference type="EMBL" id="BAABME010017099">
    <property type="protein sequence ID" value="GAA0148749.1"/>
    <property type="molecule type" value="Genomic_DNA"/>
</dbReference>
<organism evidence="1 2">
    <name type="scientific">Lithospermum erythrorhizon</name>
    <name type="common">Purple gromwell</name>
    <name type="synonym">Lithospermum officinale var. erythrorhizon</name>
    <dbReference type="NCBI Taxonomy" id="34254"/>
    <lineage>
        <taxon>Eukaryota</taxon>
        <taxon>Viridiplantae</taxon>
        <taxon>Streptophyta</taxon>
        <taxon>Embryophyta</taxon>
        <taxon>Tracheophyta</taxon>
        <taxon>Spermatophyta</taxon>
        <taxon>Magnoliopsida</taxon>
        <taxon>eudicotyledons</taxon>
        <taxon>Gunneridae</taxon>
        <taxon>Pentapetalae</taxon>
        <taxon>asterids</taxon>
        <taxon>lamiids</taxon>
        <taxon>Boraginales</taxon>
        <taxon>Boraginaceae</taxon>
        <taxon>Boraginoideae</taxon>
        <taxon>Lithospermeae</taxon>
        <taxon>Lithospermum</taxon>
    </lineage>
</organism>
<reference evidence="1 2" key="1">
    <citation type="submission" date="2024-01" db="EMBL/GenBank/DDBJ databases">
        <title>The complete chloroplast genome sequence of Lithospermum erythrorhizon: insights into the phylogenetic relationship among Boraginaceae species and the maternal lineages of purple gromwells.</title>
        <authorList>
            <person name="Okada T."/>
            <person name="Watanabe K."/>
        </authorList>
    </citation>
    <scope>NUCLEOTIDE SEQUENCE [LARGE SCALE GENOMIC DNA]</scope>
</reference>
<dbReference type="AlphaFoldDB" id="A0AAV3PAX2"/>
<dbReference type="Proteomes" id="UP001454036">
    <property type="component" value="Unassembled WGS sequence"/>
</dbReference>
<keyword evidence="2" id="KW-1185">Reference proteome</keyword>
<comment type="caution">
    <text evidence="1">The sequence shown here is derived from an EMBL/GenBank/DDBJ whole genome shotgun (WGS) entry which is preliminary data.</text>
</comment>
<name>A0AAV3PAX2_LITER</name>
<proteinExistence type="predicted"/>
<evidence type="ECO:0000313" key="1">
    <source>
        <dbReference type="EMBL" id="GAA0148749.1"/>
    </source>
</evidence>
<accession>A0AAV3PAX2</accession>
<sequence length="118" mass="12025">MSPSMGSHISTERGIEKYCLKFSKSSEEKGTGKESRITVGTAGGRSLVFIADVPVCGTPTPKVEGGAVGVEEGVEVGFTWADSGLRTAKGCLESTSMNGGDPSPGASFSVLAIFCATS</sequence>
<gene>
    <name evidence="1" type="ORF">LIER_36790</name>
</gene>
<protein>
    <submittedName>
        <fullName evidence="1">Uncharacterized protein</fullName>
    </submittedName>
</protein>
<evidence type="ECO:0000313" key="2">
    <source>
        <dbReference type="Proteomes" id="UP001454036"/>
    </source>
</evidence>